<evidence type="ECO:0000313" key="10">
    <source>
        <dbReference type="Proteomes" id="UP001191082"/>
    </source>
</evidence>
<feature type="transmembrane region" description="Helical" evidence="7">
    <location>
        <begin position="241"/>
        <end position="257"/>
    </location>
</feature>
<dbReference type="NCBIfam" id="TIGR00786">
    <property type="entry name" value="dctM"/>
    <property type="match status" value="1"/>
</dbReference>
<feature type="transmembrane region" description="Helical" evidence="7">
    <location>
        <begin position="131"/>
        <end position="150"/>
    </location>
</feature>
<evidence type="ECO:0000256" key="6">
    <source>
        <dbReference type="ARBA" id="ARBA00023136"/>
    </source>
</evidence>
<evidence type="ECO:0000256" key="1">
    <source>
        <dbReference type="ARBA" id="ARBA00004429"/>
    </source>
</evidence>
<evidence type="ECO:0000256" key="7">
    <source>
        <dbReference type="RuleBase" id="RU369079"/>
    </source>
</evidence>
<evidence type="ECO:0000256" key="4">
    <source>
        <dbReference type="ARBA" id="ARBA00022692"/>
    </source>
</evidence>
<name>A0ABY2X9Y7_9RHOB</name>
<dbReference type="Pfam" id="PF06808">
    <property type="entry name" value="DctM"/>
    <property type="match status" value="1"/>
</dbReference>
<dbReference type="InterPro" id="IPR004681">
    <property type="entry name" value="TRAP_DctM"/>
</dbReference>
<feature type="domain" description="TRAP C4-dicarboxylate transport system permease DctM subunit" evidence="8">
    <location>
        <begin position="10"/>
        <end position="417"/>
    </location>
</feature>
<evidence type="ECO:0000256" key="5">
    <source>
        <dbReference type="ARBA" id="ARBA00022989"/>
    </source>
</evidence>
<dbReference type="PANTHER" id="PTHR33362:SF5">
    <property type="entry name" value="C4-DICARBOXYLATE TRAP TRANSPORTER LARGE PERMEASE PROTEIN DCTM"/>
    <property type="match status" value="1"/>
</dbReference>
<gene>
    <name evidence="9" type="ORF">FGK64_10395</name>
</gene>
<keyword evidence="2" id="KW-1003">Cell membrane</keyword>
<feature type="transmembrane region" description="Helical" evidence="7">
    <location>
        <begin position="89"/>
        <end position="110"/>
    </location>
</feature>
<comment type="similarity">
    <text evidence="7">Belongs to the TRAP transporter large permease family.</text>
</comment>
<comment type="subcellular location">
    <subcellularLocation>
        <location evidence="1 7">Cell inner membrane</location>
        <topology evidence="1 7">Multi-pass membrane protein</topology>
    </subcellularLocation>
</comment>
<dbReference type="PANTHER" id="PTHR33362">
    <property type="entry name" value="SIALIC ACID TRAP TRANSPORTER PERMEASE PROTEIN SIAT-RELATED"/>
    <property type="match status" value="1"/>
</dbReference>
<feature type="transmembrane region" description="Helical" evidence="7">
    <location>
        <begin position="359"/>
        <end position="385"/>
    </location>
</feature>
<accession>A0ABY2X9Y7</accession>
<evidence type="ECO:0000256" key="3">
    <source>
        <dbReference type="ARBA" id="ARBA00022519"/>
    </source>
</evidence>
<keyword evidence="7" id="KW-0813">Transport</keyword>
<comment type="function">
    <text evidence="7">Part of the tripartite ATP-independent periplasmic (TRAP) transport system.</text>
</comment>
<comment type="caution">
    <text evidence="9">The sequence shown here is derived from an EMBL/GenBank/DDBJ whole genome shotgun (WGS) entry which is preliminary data.</text>
</comment>
<feature type="transmembrane region" description="Helical" evidence="7">
    <location>
        <begin position="170"/>
        <end position="192"/>
    </location>
</feature>
<evidence type="ECO:0000259" key="8">
    <source>
        <dbReference type="Pfam" id="PF06808"/>
    </source>
</evidence>
<dbReference type="PIRSF" id="PIRSF006066">
    <property type="entry name" value="HI0050"/>
    <property type="match status" value="1"/>
</dbReference>
<feature type="transmembrane region" description="Helical" evidence="7">
    <location>
        <begin position="213"/>
        <end position="235"/>
    </location>
</feature>
<feature type="transmembrane region" description="Helical" evidence="7">
    <location>
        <begin position="337"/>
        <end position="353"/>
    </location>
</feature>
<dbReference type="RefSeq" id="WP_138863722.1">
    <property type="nucleotide sequence ID" value="NZ_VCPC01000002.1"/>
</dbReference>
<evidence type="ECO:0000256" key="2">
    <source>
        <dbReference type="ARBA" id="ARBA00022475"/>
    </source>
</evidence>
<keyword evidence="4 7" id="KW-0812">Transmembrane</keyword>
<proteinExistence type="inferred from homology"/>
<dbReference type="InterPro" id="IPR010656">
    <property type="entry name" value="DctM"/>
</dbReference>
<dbReference type="Proteomes" id="UP001191082">
    <property type="component" value="Unassembled WGS sequence"/>
</dbReference>
<protein>
    <recommendedName>
        <fullName evidence="7">TRAP transporter large permease protein</fullName>
    </recommendedName>
</protein>
<feature type="transmembrane region" description="Helical" evidence="7">
    <location>
        <begin position="269"/>
        <end position="294"/>
    </location>
</feature>
<reference evidence="9 10" key="1">
    <citation type="submission" date="2019-05" db="EMBL/GenBank/DDBJ databases">
        <title>Marivita sp. nov. isolated from sea sediment.</title>
        <authorList>
            <person name="Kim W."/>
        </authorList>
    </citation>
    <scope>NUCLEOTIDE SEQUENCE [LARGE SCALE GENOMIC DNA]</scope>
    <source>
        <strain evidence="9 10">CAU 1492</strain>
    </source>
</reference>
<evidence type="ECO:0000313" key="9">
    <source>
        <dbReference type="EMBL" id="TMV13166.1"/>
    </source>
</evidence>
<feature type="transmembrane region" description="Helical" evidence="7">
    <location>
        <begin position="50"/>
        <end position="69"/>
    </location>
</feature>
<keyword evidence="3 7" id="KW-0997">Cell inner membrane</keyword>
<feature type="transmembrane region" description="Helical" evidence="7">
    <location>
        <begin position="314"/>
        <end position="330"/>
    </location>
</feature>
<keyword evidence="10" id="KW-1185">Reference proteome</keyword>
<keyword evidence="6 7" id="KW-0472">Membrane</keyword>
<comment type="subunit">
    <text evidence="7">The complex comprises the extracytoplasmic solute receptor protein and the two transmembrane proteins.</text>
</comment>
<sequence length="427" mass="45154">MSVGAAIGISFVVSLLLGMPIAISMGAASVVAIFISGLPITFLVQVMFEALNSFPLIAIPLFILAGGIMEKGGLSQRIVNIFMPLIGRTYGGLAVVTIMACMFFAAISGSGPPTVAAIGSIMIPSMLKQGYSANFSGAVTASGGTLGILIPPSVPMIIYGISSDTSIPRLFAAGIIPGIIVGTLLIAAAYLLSRRAGYRSEESRVDFAAFRVALREGFWALMAPVIILGGIYASIFTPTESAVVAVVYGLFVSTFVYRETSFAKLKEVFLFCATISGSILVIITTATVFGQILTLQNIPQELAAWIGSLSDNKYVILIIICLVLIFIGMWMDTIAQIILLTPVLLPVVIGLGVDPVHFGIIFVLCCEIGFLTPPLGVNLFVAMRLTGCSIESLSKSALPYVIVLILAIVLIIFLPQLTLWIPNLIYG</sequence>
<feature type="transmembrane region" description="Helical" evidence="7">
    <location>
        <begin position="397"/>
        <end position="421"/>
    </location>
</feature>
<feature type="transmembrane region" description="Helical" evidence="7">
    <location>
        <begin position="6"/>
        <end position="38"/>
    </location>
</feature>
<dbReference type="EMBL" id="VCPC01000002">
    <property type="protein sequence ID" value="TMV13166.1"/>
    <property type="molecule type" value="Genomic_DNA"/>
</dbReference>
<organism evidence="9 10">
    <name type="scientific">Arenibacterium halophilum</name>
    <dbReference type="NCBI Taxonomy" id="2583821"/>
    <lineage>
        <taxon>Bacteria</taxon>
        <taxon>Pseudomonadati</taxon>
        <taxon>Pseudomonadota</taxon>
        <taxon>Alphaproteobacteria</taxon>
        <taxon>Rhodobacterales</taxon>
        <taxon>Paracoccaceae</taxon>
        <taxon>Arenibacterium</taxon>
    </lineage>
</organism>
<keyword evidence="5 7" id="KW-1133">Transmembrane helix</keyword>